<accession>A0A7X2ZA19</accession>
<evidence type="ECO:0000256" key="1">
    <source>
        <dbReference type="ARBA" id="ARBA00010996"/>
    </source>
</evidence>
<evidence type="ECO:0000256" key="4">
    <source>
        <dbReference type="PIRSR" id="PIRSR603782-2"/>
    </source>
</evidence>
<dbReference type="SUPFAM" id="SSF52833">
    <property type="entry name" value="Thioredoxin-like"/>
    <property type="match status" value="1"/>
</dbReference>
<evidence type="ECO:0000256" key="3">
    <source>
        <dbReference type="PIRSR" id="PIRSR603782-1"/>
    </source>
</evidence>
<dbReference type="InterPro" id="IPR013766">
    <property type="entry name" value="Thioredoxin_domain"/>
</dbReference>
<comment type="similarity">
    <text evidence="1">Belongs to the SCO1/2 family.</text>
</comment>
<organism evidence="7 8">
    <name type="scientific">Paenibacillus validus</name>
    <dbReference type="NCBI Taxonomy" id="44253"/>
    <lineage>
        <taxon>Bacteria</taxon>
        <taxon>Bacillati</taxon>
        <taxon>Bacillota</taxon>
        <taxon>Bacilli</taxon>
        <taxon>Bacillales</taxon>
        <taxon>Paenibacillaceae</taxon>
        <taxon>Paenibacillus</taxon>
    </lineage>
</organism>
<evidence type="ECO:0000256" key="5">
    <source>
        <dbReference type="SAM" id="Phobius"/>
    </source>
</evidence>
<dbReference type="PANTHER" id="PTHR12151:SF25">
    <property type="entry name" value="LINALOOL DEHYDRATASE_ISOMERASE DOMAIN-CONTAINING PROTEIN"/>
    <property type="match status" value="1"/>
</dbReference>
<sequence>MPKNSFKIVVIVLLLGLIGTFSYMLLKGPEEQTMDVLRKAPDFKLQNLDGKEVTLADTAGKAKLVYFFFSTCPDVCPPSTYTLSKIQDSLKEKGVFGTKTALLSITFDPTKDTPERLKEFADRYHPDYNGWYFLRGEEKATVELAEKFGVMVAKDPKADTWTHSNLFLLVDGKGDLRTYYTAADENLDVEKVAADLIKISKEK</sequence>
<keyword evidence="5" id="KW-1133">Transmembrane helix</keyword>
<dbReference type="InterPro" id="IPR003782">
    <property type="entry name" value="SCO1/SenC"/>
</dbReference>
<dbReference type="CDD" id="cd02968">
    <property type="entry name" value="SCO"/>
    <property type="match status" value="1"/>
</dbReference>
<feature type="domain" description="Thioredoxin" evidence="6">
    <location>
        <begin position="34"/>
        <end position="198"/>
    </location>
</feature>
<dbReference type="PROSITE" id="PS51352">
    <property type="entry name" value="THIOREDOXIN_2"/>
    <property type="match status" value="1"/>
</dbReference>
<dbReference type="PANTHER" id="PTHR12151">
    <property type="entry name" value="ELECTRON TRANSPORT PROTIN SCO1/SENC FAMILY MEMBER"/>
    <property type="match status" value="1"/>
</dbReference>
<proteinExistence type="inferred from homology"/>
<name>A0A7X2ZA19_9BACL</name>
<keyword evidence="3" id="KW-0479">Metal-binding</keyword>
<evidence type="ECO:0000256" key="2">
    <source>
        <dbReference type="ARBA" id="ARBA00023008"/>
    </source>
</evidence>
<dbReference type="EMBL" id="WNZX01000007">
    <property type="protein sequence ID" value="MUG71115.1"/>
    <property type="molecule type" value="Genomic_DNA"/>
</dbReference>
<comment type="caution">
    <text evidence="7">The sequence shown here is derived from an EMBL/GenBank/DDBJ whole genome shotgun (WGS) entry which is preliminary data.</text>
</comment>
<dbReference type="RefSeq" id="WP_127604941.1">
    <property type="nucleotide sequence ID" value="NZ_JARTHJ010000235.1"/>
</dbReference>
<dbReference type="AlphaFoldDB" id="A0A7X2ZA19"/>
<evidence type="ECO:0000313" key="8">
    <source>
        <dbReference type="Proteomes" id="UP000450917"/>
    </source>
</evidence>
<keyword evidence="4" id="KW-1015">Disulfide bond</keyword>
<dbReference type="GO" id="GO:0046872">
    <property type="term" value="F:metal ion binding"/>
    <property type="evidence" value="ECO:0007669"/>
    <property type="project" value="UniProtKB-KW"/>
</dbReference>
<feature type="binding site" evidence="3">
    <location>
        <position position="72"/>
    </location>
    <ligand>
        <name>Cu cation</name>
        <dbReference type="ChEBI" id="CHEBI:23378"/>
    </ligand>
</feature>
<keyword evidence="5" id="KW-0812">Transmembrane</keyword>
<feature type="disulfide bond" description="Redox-active" evidence="4">
    <location>
        <begin position="72"/>
        <end position="76"/>
    </location>
</feature>
<feature type="transmembrane region" description="Helical" evidence="5">
    <location>
        <begin position="6"/>
        <end position="26"/>
    </location>
</feature>
<evidence type="ECO:0000313" key="7">
    <source>
        <dbReference type="EMBL" id="MUG71115.1"/>
    </source>
</evidence>
<dbReference type="Gene3D" id="3.40.30.10">
    <property type="entry name" value="Glutaredoxin"/>
    <property type="match status" value="1"/>
</dbReference>
<dbReference type="Proteomes" id="UP000450917">
    <property type="component" value="Unassembled WGS sequence"/>
</dbReference>
<keyword evidence="2 3" id="KW-0186">Copper</keyword>
<keyword evidence="8" id="KW-1185">Reference proteome</keyword>
<gene>
    <name evidence="7" type="ORF">GNP93_10515</name>
</gene>
<keyword evidence="5" id="KW-0472">Membrane</keyword>
<dbReference type="Pfam" id="PF02630">
    <property type="entry name" value="SCO1-SenC"/>
    <property type="match status" value="1"/>
</dbReference>
<protein>
    <submittedName>
        <fullName evidence="7">Redoxin domain-containing protein</fullName>
    </submittedName>
</protein>
<reference evidence="7 8" key="1">
    <citation type="submission" date="2019-11" db="EMBL/GenBank/DDBJ databases">
        <title>Draft genome sequences of five Paenibacillus species of dairy origin.</title>
        <authorList>
            <person name="Olajide A.M."/>
            <person name="Chen S."/>
            <person name="Lapointe G."/>
        </authorList>
    </citation>
    <scope>NUCLEOTIDE SEQUENCE [LARGE SCALE GENOMIC DNA]</scope>
    <source>
        <strain evidence="7 8">2CS3</strain>
    </source>
</reference>
<feature type="binding site" evidence="3">
    <location>
        <position position="163"/>
    </location>
    <ligand>
        <name>Cu cation</name>
        <dbReference type="ChEBI" id="CHEBI:23378"/>
    </ligand>
</feature>
<dbReference type="InterPro" id="IPR036249">
    <property type="entry name" value="Thioredoxin-like_sf"/>
</dbReference>
<feature type="binding site" evidence="3">
    <location>
        <position position="76"/>
    </location>
    <ligand>
        <name>Cu cation</name>
        <dbReference type="ChEBI" id="CHEBI:23378"/>
    </ligand>
</feature>
<evidence type="ECO:0000259" key="6">
    <source>
        <dbReference type="PROSITE" id="PS51352"/>
    </source>
</evidence>